<dbReference type="PANTHER" id="PTHR30024">
    <property type="entry name" value="ALIPHATIC SULFONATES-BINDING PROTEIN-RELATED"/>
    <property type="match status" value="1"/>
</dbReference>
<dbReference type="InterPro" id="IPR015168">
    <property type="entry name" value="SsuA/THI5"/>
</dbReference>
<dbReference type="GO" id="GO:0042597">
    <property type="term" value="C:periplasmic space"/>
    <property type="evidence" value="ECO:0007669"/>
    <property type="project" value="UniProtKB-SubCell"/>
</dbReference>
<organism evidence="6 7">
    <name type="scientific">Rhodobium orientis</name>
    <dbReference type="NCBI Taxonomy" id="34017"/>
    <lineage>
        <taxon>Bacteria</taxon>
        <taxon>Pseudomonadati</taxon>
        <taxon>Pseudomonadota</taxon>
        <taxon>Alphaproteobacteria</taxon>
        <taxon>Hyphomicrobiales</taxon>
        <taxon>Rhodobiaceae</taxon>
        <taxon>Rhodobium</taxon>
    </lineage>
</organism>
<keyword evidence="7" id="KW-1185">Reference proteome</keyword>
<proteinExistence type="inferred from homology"/>
<evidence type="ECO:0000313" key="7">
    <source>
        <dbReference type="Proteomes" id="UP000249299"/>
    </source>
</evidence>
<dbReference type="InterPro" id="IPR010068">
    <property type="entry name" value="Peri-bd_TauA"/>
</dbReference>
<feature type="domain" description="Solute-binding protein family 3/N-terminal" evidence="5">
    <location>
        <begin position="29"/>
        <end position="246"/>
    </location>
</feature>
<dbReference type="Gene3D" id="3.40.190.10">
    <property type="entry name" value="Periplasmic binding protein-like II"/>
    <property type="match status" value="2"/>
</dbReference>
<dbReference type="SMART" id="SM00062">
    <property type="entry name" value="PBPb"/>
    <property type="match status" value="1"/>
</dbReference>
<dbReference type="InterPro" id="IPR001638">
    <property type="entry name" value="Solute-binding_3/MltF_N"/>
</dbReference>
<accession>A0A327JP21</accession>
<evidence type="ECO:0000256" key="2">
    <source>
        <dbReference type="ARBA" id="ARBA00010742"/>
    </source>
</evidence>
<dbReference type="Proteomes" id="UP000249299">
    <property type="component" value="Unassembled WGS sequence"/>
</dbReference>
<reference evidence="6 7" key="1">
    <citation type="submission" date="2017-07" db="EMBL/GenBank/DDBJ databases">
        <title>Draft Genome Sequences of Select Purple Nonsulfur Bacteria.</title>
        <authorList>
            <person name="Lasarre B."/>
            <person name="Mckinlay J.B."/>
        </authorList>
    </citation>
    <scope>NUCLEOTIDE SEQUENCE [LARGE SCALE GENOMIC DNA]</scope>
    <source>
        <strain evidence="6 7">DSM 11290</strain>
    </source>
</reference>
<dbReference type="AlphaFoldDB" id="A0A327JP21"/>
<dbReference type="SUPFAM" id="SSF53850">
    <property type="entry name" value="Periplasmic binding protein-like II"/>
    <property type="match status" value="1"/>
</dbReference>
<dbReference type="GO" id="GO:0042918">
    <property type="term" value="P:alkanesulfonate transmembrane transport"/>
    <property type="evidence" value="ECO:0007669"/>
    <property type="project" value="TreeGrafter"/>
</dbReference>
<keyword evidence="3 4" id="KW-0732">Signal</keyword>
<dbReference type="PANTHER" id="PTHR30024:SF47">
    <property type="entry name" value="TAURINE-BINDING PERIPLASMIC PROTEIN"/>
    <property type="match status" value="1"/>
</dbReference>
<dbReference type="EMBL" id="NPEV01000028">
    <property type="protein sequence ID" value="RAI26632.1"/>
    <property type="molecule type" value="Genomic_DNA"/>
</dbReference>
<dbReference type="OrthoDB" id="6788250at2"/>
<dbReference type="NCBIfam" id="TIGR01729">
    <property type="entry name" value="taurine_ABC_bnd"/>
    <property type="match status" value="1"/>
</dbReference>
<dbReference type="RefSeq" id="WP_111434908.1">
    <property type="nucleotide sequence ID" value="NZ_JACIGG010000004.1"/>
</dbReference>
<comment type="similarity">
    <text evidence="2">Belongs to the bacterial solute-binding protein SsuA/TauA family.</text>
</comment>
<evidence type="ECO:0000259" key="5">
    <source>
        <dbReference type="SMART" id="SM00062"/>
    </source>
</evidence>
<feature type="chain" id="PRO_5016450102" evidence="4">
    <location>
        <begin position="26"/>
        <end position="338"/>
    </location>
</feature>
<comment type="subcellular location">
    <subcellularLocation>
        <location evidence="1">Periplasm</location>
    </subcellularLocation>
</comment>
<dbReference type="Pfam" id="PF09084">
    <property type="entry name" value="NMT1"/>
    <property type="match status" value="1"/>
</dbReference>
<evidence type="ECO:0000256" key="3">
    <source>
        <dbReference type="ARBA" id="ARBA00022729"/>
    </source>
</evidence>
<evidence type="ECO:0000313" key="6">
    <source>
        <dbReference type="EMBL" id="RAI26632.1"/>
    </source>
</evidence>
<evidence type="ECO:0000256" key="4">
    <source>
        <dbReference type="SAM" id="SignalP"/>
    </source>
</evidence>
<comment type="caution">
    <text evidence="6">The sequence shown here is derived from an EMBL/GenBank/DDBJ whole genome shotgun (WGS) entry which is preliminary data.</text>
</comment>
<gene>
    <name evidence="6" type="primary">tauA</name>
    <name evidence="6" type="ORF">CH339_13355</name>
</gene>
<feature type="signal peptide" evidence="4">
    <location>
        <begin position="1"/>
        <end position="25"/>
    </location>
</feature>
<sequence length="338" mass="35674">MLKRVIGSIAAAATAAVLSAGIAQAADKEVTIGYQTIYNPWKVAIADGKFEEVTGYKIKWAKFSSGAKVINAMASGDVQIALAGSSPIAAGVSRGLDIELFWITEDIASAEALVVRDGSGITAPQDLKGKTLGVPFVSTTHFHTLFALEQFGIDPSEVKILNMQPNSIAAAWERGDIDAAFIWDPALGRIKQSGKVLITSGTLSSWGKATFDGMVVNKTWAGENKDFMVSFVKTIAEADEAYRSDPEAFGADSENAKKIVSLVGGEAADVPGVLALYGFPTLEEQASSRWLGGGAEGGAAKALYFTSEFLKGEKKIDNMLDDYGTVVTDEFVKGALGQ</sequence>
<name>A0A327JP21_9HYPH</name>
<protein>
    <submittedName>
        <fullName evidence="6">Taurine ABC transporter substrate-binding protein</fullName>
    </submittedName>
</protein>
<evidence type="ECO:0000256" key="1">
    <source>
        <dbReference type="ARBA" id="ARBA00004418"/>
    </source>
</evidence>